<evidence type="ECO:0000313" key="1">
    <source>
        <dbReference type="EMBL" id="PYY69188.1"/>
    </source>
</evidence>
<gene>
    <name evidence="1" type="ORF">CRX42_17870</name>
</gene>
<organism evidence="1 2">
    <name type="scientific">Pseudomonas jessenii</name>
    <dbReference type="NCBI Taxonomy" id="77298"/>
    <lineage>
        <taxon>Bacteria</taxon>
        <taxon>Pseudomonadati</taxon>
        <taxon>Pseudomonadota</taxon>
        <taxon>Gammaproteobacteria</taxon>
        <taxon>Pseudomonadales</taxon>
        <taxon>Pseudomonadaceae</taxon>
        <taxon>Pseudomonas</taxon>
    </lineage>
</organism>
<dbReference type="Proteomes" id="UP000247437">
    <property type="component" value="Unassembled WGS sequence"/>
</dbReference>
<comment type="caution">
    <text evidence="1">The sequence shown here is derived from an EMBL/GenBank/DDBJ whole genome shotgun (WGS) entry which is preliminary data.</text>
</comment>
<dbReference type="EMBL" id="PDLL01000221">
    <property type="protein sequence ID" value="PYY69188.1"/>
    <property type="molecule type" value="Genomic_DNA"/>
</dbReference>
<dbReference type="AlphaFoldDB" id="A0A2W0EU76"/>
<reference evidence="1 2" key="1">
    <citation type="journal article" date="2018" name="Appl. Microbiol. Biotechnol.">
        <title>Characterization of the caprolactam degradation pathway in Pseudomonas jessenii using mass spectrometry-based proteomics.</title>
        <authorList>
            <person name="Otzen M."/>
            <person name="Palacio C."/>
            <person name="Janssen D.B."/>
        </authorList>
    </citation>
    <scope>NUCLEOTIDE SEQUENCE [LARGE SCALE GENOMIC DNA]</scope>
    <source>
        <strain evidence="1 2">GO3</strain>
    </source>
</reference>
<evidence type="ECO:0000313" key="2">
    <source>
        <dbReference type="Proteomes" id="UP000247437"/>
    </source>
</evidence>
<proteinExistence type="predicted"/>
<name>A0A2W0EU76_PSEJE</name>
<sequence length="93" mass="10210">MGECGHGAVSSNNYCNLLFLWERACSRMRCVIQNRCRLTHRIREQARSHMGTACTSIMQAPGNRPGAGASHIPSSIASAGASDRCLAVNWKYR</sequence>
<accession>A0A2W0EU76</accession>
<protein>
    <submittedName>
        <fullName evidence="1">Uncharacterized protein</fullName>
    </submittedName>
</protein>